<feature type="transmembrane region" description="Helical" evidence="7">
    <location>
        <begin position="105"/>
        <end position="126"/>
    </location>
</feature>
<sequence>MTMSFKIHHLINKINESEPTQRDFDNVCRRKTKLELICISLIVFGIEICYAAETAFVSPILQKIGIPIEYTSMVWGLSPIIGFFACPILGSLSDECHLPLGRRRPFIILYSIGIMIGLILTGYGHVIGNFFSNGSDNINTFVIILTIIGVVLLDFNCDACQSPARAYLIDVSQESDHSVGLSTFTVMAGAGGCIGYVLGGIPWNFLNNQVTEKKMILLENDTWINRTEFVTQGDIAYSHKQILFSMVAVIYVICAFISLTSFKEIPLDSLKVRNNLNLDKSIDIFDEEEEKSPISYDDIISLDRMAIIENKSCGYNNIEMLRDHIKSVLNMPNSLLWLCITHFFCWMSLLCYSLYFTDFVGEEVFGGIPSDKEKNAELNQKYDSGVRIGSFCMGLYSLSCSFYSYFLEKIIYKFNTRKVYTFSPLIYSFGMLLLGISKSKAMIGIASLTAGVMYSCLFTIPFILVAQYHTKESFELLSNEPVQARGLGTDIAIVSSMVFIAQFFLSIFIGFFIKLIGTKTVVVFASSLFSLCASFSAQKILYLD</sequence>
<dbReference type="PANTHER" id="PTHR19432:SF35">
    <property type="entry name" value="SOLUTE CARRIER FAMILY 45 MEMBER 3 ISOFORM X1"/>
    <property type="match status" value="1"/>
</dbReference>
<dbReference type="Proteomes" id="UP000276133">
    <property type="component" value="Unassembled WGS sequence"/>
</dbReference>
<dbReference type="EMBL" id="REGN01004815">
    <property type="protein sequence ID" value="RNA16067.1"/>
    <property type="molecule type" value="Genomic_DNA"/>
</dbReference>
<dbReference type="InterPro" id="IPR036259">
    <property type="entry name" value="MFS_trans_sf"/>
</dbReference>
<evidence type="ECO:0000256" key="5">
    <source>
        <dbReference type="ARBA" id="ARBA00023136"/>
    </source>
</evidence>
<keyword evidence="5 7" id="KW-0472">Membrane</keyword>
<keyword evidence="4 7" id="KW-1133">Transmembrane helix</keyword>
<name>A0A3M7QXE9_BRAPC</name>
<proteinExistence type="inferred from homology"/>
<dbReference type="Pfam" id="PF07690">
    <property type="entry name" value="MFS_1"/>
    <property type="match status" value="1"/>
</dbReference>
<evidence type="ECO:0000256" key="2">
    <source>
        <dbReference type="ARBA" id="ARBA00022448"/>
    </source>
</evidence>
<organism evidence="8 9">
    <name type="scientific">Brachionus plicatilis</name>
    <name type="common">Marine rotifer</name>
    <name type="synonym">Brachionus muelleri</name>
    <dbReference type="NCBI Taxonomy" id="10195"/>
    <lineage>
        <taxon>Eukaryota</taxon>
        <taxon>Metazoa</taxon>
        <taxon>Spiralia</taxon>
        <taxon>Gnathifera</taxon>
        <taxon>Rotifera</taxon>
        <taxon>Eurotatoria</taxon>
        <taxon>Monogononta</taxon>
        <taxon>Pseudotrocha</taxon>
        <taxon>Ploima</taxon>
        <taxon>Brachionidae</taxon>
        <taxon>Brachionus</taxon>
    </lineage>
</organism>
<comment type="similarity">
    <text evidence="6">Belongs to the glycoside-pentoside-hexuronide (GPH) cation symporter transporter (TC 2.A.2) family.</text>
</comment>
<dbReference type="InterPro" id="IPR011701">
    <property type="entry name" value="MFS"/>
</dbReference>
<dbReference type="CDD" id="cd17313">
    <property type="entry name" value="MFS_SLC45_SUC"/>
    <property type="match status" value="1"/>
</dbReference>
<protein>
    <submittedName>
        <fullName evidence="8">Proton-associated sugar transporter A-like</fullName>
    </submittedName>
</protein>
<evidence type="ECO:0000313" key="9">
    <source>
        <dbReference type="Proteomes" id="UP000276133"/>
    </source>
</evidence>
<comment type="caution">
    <text evidence="8">The sequence shown here is derived from an EMBL/GenBank/DDBJ whole genome shotgun (WGS) entry which is preliminary data.</text>
</comment>
<feature type="transmembrane region" description="Helical" evidence="7">
    <location>
        <begin position="36"/>
        <end position="61"/>
    </location>
</feature>
<dbReference type="PANTHER" id="PTHR19432">
    <property type="entry name" value="SUGAR TRANSPORTER"/>
    <property type="match status" value="1"/>
</dbReference>
<feature type="transmembrane region" description="Helical" evidence="7">
    <location>
        <begin position="73"/>
        <end position="93"/>
    </location>
</feature>
<dbReference type="GO" id="GO:0008506">
    <property type="term" value="F:sucrose:proton symporter activity"/>
    <property type="evidence" value="ECO:0007669"/>
    <property type="project" value="TreeGrafter"/>
</dbReference>
<feature type="transmembrane region" description="Helical" evidence="7">
    <location>
        <begin position="388"/>
        <end position="407"/>
    </location>
</feature>
<feature type="transmembrane region" description="Helical" evidence="7">
    <location>
        <begin position="335"/>
        <end position="355"/>
    </location>
</feature>
<feature type="transmembrane region" description="Helical" evidence="7">
    <location>
        <begin position="522"/>
        <end position="542"/>
    </location>
</feature>
<evidence type="ECO:0000313" key="8">
    <source>
        <dbReference type="EMBL" id="RNA16067.1"/>
    </source>
</evidence>
<dbReference type="OrthoDB" id="28755at2759"/>
<evidence type="ECO:0000256" key="4">
    <source>
        <dbReference type="ARBA" id="ARBA00022989"/>
    </source>
</evidence>
<feature type="transmembrane region" description="Helical" evidence="7">
    <location>
        <begin position="242"/>
        <end position="262"/>
    </location>
</feature>
<keyword evidence="2" id="KW-0813">Transport</keyword>
<dbReference type="SUPFAM" id="SSF103473">
    <property type="entry name" value="MFS general substrate transporter"/>
    <property type="match status" value="1"/>
</dbReference>
<evidence type="ECO:0000256" key="6">
    <source>
        <dbReference type="ARBA" id="ARBA00038193"/>
    </source>
</evidence>
<keyword evidence="9" id="KW-1185">Reference proteome</keyword>
<evidence type="ECO:0000256" key="3">
    <source>
        <dbReference type="ARBA" id="ARBA00022692"/>
    </source>
</evidence>
<keyword evidence="8" id="KW-0762">Sugar transport</keyword>
<feature type="transmembrane region" description="Helical" evidence="7">
    <location>
        <begin position="138"/>
        <end position="157"/>
    </location>
</feature>
<gene>
    <name evidence="8" type="ORF">BpHYR1_007177</name>
</gene>
<evidence type="ECO:0000256" key="1">
    <source>
        <dbReference type="ARBA" id="ARBA00004141"/>
    </source>
</evidence>
<dbReference type="GO" id="GO:0016020">
    <property type="term" value="C:membrane"/>
    <property type="evidence" value="ECO:0007669"/>
    <property type="project" value="UniProtKB-SubCell"/>
</dbReference>
<dbReference type="AlphaFoldDB" id="A0A3M7QXE9"/>
<accession>A0A3M7QXE9</accession>
<feature type="transmembrane region" description="Helical" evidence="7">
    <location>
        <begin position="442"/>
        <end position="466"/>
    </location>
</feature>
<evidence type="ECO:0000256" key="7">
    <source>
        <dbReference type="SAM" id="Phobius"/>
    </source>
</evidence>
<feature type="transmembrane region" description="Helical" evidence="7">
    <location>
        <begin position="487"/>
        <end position="516"/>
    </location>
</feature>
<keyword evidence="3 7" id="KW-0812">Transmembrane</keyword>
<comment type="subcellular location">
    <subcellularLocation>
        <location evidence="1">Membrane</location>
        <topology evidence="1">Multi-pass membrane protein</topology>
    </subcellularLocation>
</comment>
<dbReference type="Gene3D" id="1.20.1250.20">
    <property type="entry name" value="MFS general substrate transporter like domains"/>
    <property type="match status" value="1"/>
</dbReference>
<feature type="transmembrane region" description="Helical" evidence="7">
    <location>
        <begin position="178"/>
        <end position="198"/>
    </location>
</feature>
<reference evidence="8 9" key="1">
    <citation type="journal article" date="2018" name="Sci. Rep.">
        <title>Genomic signatures of local adaptation to the degree of environmental predictability in rotifers.</title>
        <authorList>
            <person name="Franch-Gras L."/>
            <person name="Hahn C."/>
            <person name="Garcia-Roger E.M."/>
            <person name="Carmona M.J."/>
            <person name="Serra M."/>
            <person name="Gomez A."/>
        </authorList>
    </citation>
    <scope>NUCLEOTIDE SEQUENCE [LARGE SCALE GENOMIC DNA]</scope>
    <source>
        <strain evidence="8">HYR1</strain>
    </source>
</reference>